<evidence type="ECO:0000259" key="2">
    <source>
        <dbReference type="Pfam" id="PF18073"/>
    </source>
</evidence>
<sequence length="152" mass="16609">DRDGAFAAIDSLKRTPGVIPLCAPQVMEAYRQADNADEGARWLMEVFRRHPSALMFDRIYDAVAGVWGHERMADFVAEAMRGLDGVEVVARWLQVKEAAGAKDCAGPLRALGDARARFSCAGCGFAAKHHYWQCPVCLEWESMLPPAKGGGD</sequence>
<protein>
    <recommendedName>
        <fullName evidence="2">LapB rubredoxin metal binding domain-containing protein</fullName>
    </recommendedName>
</protein>
<dbReference type="Proteomes" id="UP000604381">
    <property type="component" value="Unassembled WGS sequence"/>
</dbReference>
<gene>
    <name evidence="3" type="ORF">ISN26_05105</name>
</gene>
<organism evidence="3 4">
    <name type="scientific">Candidatus Amphirhobacter heronislandensis</name>
    <dbReference type="NCBI Taxonomy" id="1732024"/>
    <lineage>
        <taxon>Bacteria</taxon>
        <taxon>Pseudomonadati</taxon>
        <taxon>Pseudomonadota</taxon>
        <taxon>Gammaproteobacteria</taxon>
        <taxon>Candidatus Tethybacterales</taxon>
        <taxon>Candidatus Tethybacteraceae</taxon>
        <taxon>Candidatus Amphirhobacter</taxon>
    </lineage>
</organism>
<keyword evidence="4" id="KW-1185">Reference proteome</keyword>
<reference evidence="3" key="1">
    <citation type="submission" date="2020-10" db="EMBL/GenBank/DDBJ databases">
        <title>An improved Amphimedon queenslandica hologenome assembly reveals how three proteobacterial symbionts can extend the metabolic phenotypic of their marine sponge host.</title>
        <authorList>
            <person name="Degnan B."/>
            <person name="Degnan S."/>
            <person name="Xiang X."/>
        </authorList>
    </citation>
    <scope>NUCLEOTIDE SEQUENCE</scope>
    <source>
        <strain evidence="3">AqS2</strain>
    </source>
</reference>
<dbReference type="AlphaFoldDB" id="A0A930UHP5"/>
<evidence type="ECO:0000313" key="3">
    <source>
        <dbReference type="EMBL" id="MBF2735439.1"/>
    </source>
</evidence>
<evidence type="ECO:0000256" key="1">
    <source>
        <dbReference type="ARBA" id="ARBA00022723"/>
    </source>
</evidence>
<dbReference type="EMBL" id="JADHEI010000033">
    <property type="protein sequence ID" value="MBF2735439.1"/>
    <property type="molecule type" value="Genomic_DNA"/>
</dbReference>
<feature type="domain" description="LapB rubredoxin metal binding" evidence="2">
    <location>
        <begin position="118"/>
        <end position="143"/>
    </location>
</feature>
<evidence type="ECO:0000313" key="4">
    <source>
        <dbReference type="Proteomes" id="UP000604381"/>
    </source>
</evidence>
<dbReference type="Pfam" id="PF18073">
    <property type="entry name" value="Zn_ribbon_LapB"/>
    <property type="match status" value="1"/>
</dbReference>
<dbReference type="GO" id="GO:0046872">
    <property type="term" value="F:metal ion binding"/>
    <property type="evidence" value="ECO:0007669"/>
    <property type="project" value="UniProtKB-KW"/>
</dbReference>
<proteinExistence type="predicted"/>
<accession>A0A930UHP5</accession>
<comment type="caution">
    <text evidence="3">The sequence shown here is derived from an EMBL/GenBank/DDBJ whole genome shotgun (WGS) entry which is preliminary data.</text>
</comment>
<dbReference type="InterPro" id="IPR041166">
    <property type="entry name" value="Rubredoxin_2"/>
</dbReference>
<feature type="non-terminal residue" evidence="3">
    <location>
        <position position="1"/>
    </location>
</feature>
<name>A0A930UHP5_9GAMM</name>
<keyword evidence="1" id="KW-0479">Metal-binding</keyword>